<dbReference type="Pfam" id="PF07739">
    <property type="entry name" value="TipAS"/>
    <property type="match status" value="1"/>
</dbReference>
<dbReference type="InterPro" id="IPR036244">
    <property type="entry name" value="TipA-like_antibiotic-bd"/>
</dbReference>
<evidence type="ECO:0000256" key="2">
    <source>
        <dbReference type="SAM" id="Coils"/>
    </source>
</evidence>
<sequence length="244" mass="29284">MEFQYSLKQIMDITGVTKRTLHYYDEIGLLKVQKNENNYRVYNQNDLVRLQKILLLKNLDMSIKEIYKVIDYNDEQLKSVLENQKVSLTQKINNLENLRIAIEKFINNIPIVEIEELNHVPYKQYQEEAKIKYENLDVYKTYTNKHNDQLLSNKENIERLDQIFEKFNGLAINKVNISEAKDVVYEWKDLMNLYTHFDNELLCLIADTYHNDVRFKNYFKKFNNPYLTSFISEAVNYHLSQVQS</sequence>
<dbReference type="Pfam" id="PF13411">
    <property type="entry name" value="MerR_1"/>
    <property type="match status" value="1"/>
</dbReference>
<dbReference type="InterPro" id="IPR012925">
    <property type="entry name" value="TipAS_dom"/>
</dbReference>
<dbReference type="PANTHER" id="PTHR30204">
    <property type="entry name" value="REDOX-CYCLING DRUG-SENSING TRANSCRIPTIONAL ACTIVATOR SOXR"/>
    <property type="match status" value="1"/>
</dbReference>
<accession>A0AAW7YSP2</accession>
<name>A0AAW7YSP2_9STAP</name>
<evidence type="ECO:0000256" key="1">
    <source>
        <dbReference type="ARBA" id="ARBA00023125"/>
    </source>
</evidence>
<dbReference type="InterPro" id="IPR047057">
    <property type="entry name" value="MerR_fam"/>
</dbReference>
<dbReference type="InterPro" id="IPR009061">
    <property type="entry name" value="DNA-bd_dom_put_sf"/>
</dbReference>
<dbReference type="Gene3D" id="1.10.1660.10">
    <property type="match status" value="1"/>
</dbReference>
<protein>
    <submittedName>
        <fullName evidence="4">MerR family transcriptional regulator</fullName>
    </submittedName>
</protein>
<organism evidence="4 5">
    <name type="scientific">Staphylococcus pasteuri_A</name>
    <dbReference type="NCBI Taxonomy" id="3062664"/>
    <lineage>
        <taxon>Bacteria</taxon>
        <taxon>Bacillati</taxon>
        <taxon>Bacillota</taxon>
        <taxon>Bacilli</taxon>
        <taxon>Bacillales</taxon>
        <taxon>Staphylococcaceae</taxon>
        <taxon>Staphylococcus</taxon>
    </lineage>
</organism>
<dbReference type="InterPro" id="IPR000551">
    <property type="entry name" value="MerR-type_HTH_dom"/>
</dbReference>
<reference evidence="4" key="1">
    <citation type="submission" date="2023-07" db="EMBL/GenBank/DDBJ databases">
        <title>Genome content predicts the carbon catabolic preferences of heterotrophic bacteria.</title>
        <authorList>
            <person name="Gralka M."/>
        </authorList>
    </citation>
    <scope>NUCLEOTIDE SEQUENCE</scope>
    <source>
        <strain evidence="4">E2R20</strain>
    </source>
</reference>
<keyword evidence="1" id="KW-0238">DNA-binding</keyword>
<evidence type="ECO:0000313" key="5">
    <source>
        <dbReference type="Proteomes" id="UP001170310"/>
    </source>
</evidence>
<evidence type="ECO:0000313" key="4">
    <source>
        <dbReference type="EMBL" id="MDO6574383.1"/>
    </source>
</evidence>
<dbReference type="CDD" id="cd01106">
    <property type="entry name" value="HTH_TipAL-Mta"/>
    <property type="match status" value="1"/>
</dbReference>
<evidence type="ECO:0000259" key="3">
    <source>
        <dbReference type="PROSITE" id="PS50937"/>
    </source>
</evidence>
<dbReference type="AlphaFoldDB" id="A0AAW7YSP2"/>
<dbReference type="PANTHER" id="PTHR30204:SF96">
    <property type="entry name" value="CHROMOSOME-ANCHORING PROTEIN RACA"/>
    <property type="match status" value="1"/>
</dbReference>
<feature type="coiled-coil region" evidence="2">
    <location>
        <begin position="78"/>
        <end position="108"/>
    </location>
</feature>
<dbReference type="Proteomes" id="UP001170310">
    <property type="component" value="Unassembled WGS sequence"/>
</dbReference>
<keyword evidence="2" id="KW-0175">Coiled coil</keyword>
<dbReference type="SUPFAM" id="SSF89082">
    <property type="entry name" value="Antibiotic binding domain of TipA-like multidrug resistance regulators"/>
    <property type="match status" value="1"/>
</dbReference>
<dbReference type="PROSITE" id="PS50937">
    <property type="entry name" value="HTH_MERR_2"/>
    <property type="match status" value="1"/>
</dbReference>
<dbReference type="GO" id="GO:0003677">
    <property type="term" value="F:DNA binding"/>
    <property type="evidence" value="ECO:0007669"/>
    <property type="project" value="UniProtKB-KW"/>
</dbReference>
<dbReference type="Gene3D" id="1.10.490.50">
    <property type="entry name" value="Antibiotic binding domain of TipA-like multidrug resistance regulators"/>
    <property type="match status" value="1"/>
</dbReference>
<dbReference type="GO" id="GO:0003700">
    <property type="term" value="F:DNA-binding transcription factor activity"/>
    <property type="evidence" value="ECO:0007669"/>
    <property type="project" value="InterPro"/>
</dbReference>
<comment type="caution">
    <text evidence="4">The sequence shown here is derived from an EMBL/GenBank/DDBJ whole genome shotgun (WGS) entry which is preliminary data.</text>
</comment>
<dbReference type="SMART" id="SM00422">
    <property type="entry name" value="HTH_MERR"/>
    <property type="match status" value="1"/>
</dbReference>
<dbReference type="RefSeq" id="WP_046467164.1">
    <property type="nucleotide sequence ID" value="NZ_JAUOQO010000007.1"/>
</dbReference>
<gene>
    <name evidence="4" type="ORF">Q4528_09430</name>
</gene>
<dbReference type="SUPFAM" id="SSF46955">
    <property type="entry name" value="Putative DNA-binding domain"/>
    <property type="match status" value="1"/>
</dbReference>
<keyword evidence="5" id="KW-1185">Reference proteome</keyword>
<proteinExistence type="predicted"/>
<dbReference type="EMBL" id="JAUOQO010000007">
    <property type="protein sequence ID" value="MDO6574383.1"/>
    <property type="molecule type" value="Genomic_DNA"/>
</dbReference>
<feature type="domain" description="HTH merR-type" evidence="3">
    <location>
        <begin position="4"/>
        <end position="72"/>
    </location>
</feature>